<dbReference type="PROSITE" id="PS51257">
    <property type="entry name" value="PROKAR_LIPOPROTEIN"/>
    <property type="match status" value="1"/>
</dbReference>
<evidence type="ECO:0000313" key="9">
    <source>
        <dbReference type="EMBL" id="GGF04657.1"/>
    </source>
</evidence>
<dbReference type="InterPro" id="IPR012944">
    <property type="entry name" value="SusD_RagB_dom"/>
</dbReference>
<keyword evidence="3 6" id="KW-0732">Signal</keyword>
<dbReference type="RefSeq" id="WP_163393481.1">
    <property type="nucleotide sequence ID" value="NZ_BMKP01000002.1"/>
</dbReference>
<feature type="domain" description="SusD-like N-terminal" evidence="8">
    <location>
        <begin position="26"/>
        <end position="231"/>
    </location>
</feature>
<dbReference type="EMBL" id="BMKP01000002">
    <property type="protein sequence ID" value="GGF04657.1"/>
    <property type="molecule type" value="Genomic_DNA"/>
</dbReference>
<dbReference type="Gene3D" id="1.25.40.390">
    <property type="match status" value="1"/>
</dbReference>
<evidence type="ECO:0000256" key="5">
    <source>
        <dbReference type="ARBA" id="ARBA00023237"/>
    </source>
</evidence>
<evidence type="ECO:0000256" key="4">
    <source>
        <dbReference type="ARBA" id="ARBA00023136"/>
    </source>
</evidence>
<name>A0ABQ1TWA4_9FLAO</name>
<sequence>MNNIKNIGIGLLLMAGLAFTSCSKDFLDEDLTNRYSTAYFDTPEGLEALTIALYGNIRWHFGFEWSYGNTLYGTDEFTNANDLTNEMWNTYDNRLGPLGATQATGAANGNATPPQALWDQMYYGIASANTIIAKAEKVIPDLKIRNRCLAHAYFLRGYNYYRLTAQYGGVLLQTTPVETVVRSFTRSTEEQCWEQVISDFRNAYNLFDGETFTYGKGITWTKATAAHFLAKALLFRASERNDAWNSSYKEKDLKDAIDACTYAISARGALTPNYSDLYANWTGIDCPNEQLNEILMAAGHNGDEKTKGRYGNRTYNYFAPQFSNFSGGWVRRGVWIGSMDFQRCRPTEYSYAVFNHINDARMWKTFKTVYGANTVVNNTVGVKLGDPAIVMILNSKNDNTYNGYKFGSTSQAPNWKDDAGRLPEWAVGSRQTPTAGSLTSKVGQFVPNSLVLYQNGNYVAPTFGSQAICNFFAGINKTECGTRTAERGDSHRDVIMARLGETYLLRAECYVRQGDYGNAMKDINVVRARAQWKNGENRSFYSDGSQAFKTNSLNTGTNATNYINSNLDMTTYYLSNPGLAVTTAASNLQLTTFPANLPVEDEEVLTKVGAASDYQRALHFILNERTRELLGEFQRWETLSRTGTLISRAKAFNPQAVAGIKVNKHELRPIPQTFIDVLQNPDGSNLSAAQKAEWQNPGYK</sequence>
<organism evidence="9 10">
    <name type="scientific">Flavobacterium limi</name>
    <dbReference type="NCBI Taxonomy" id="2045105"/>
    <lineage>
        <taxon>Bacteria</taxon>
        <taxon>Pseudomonadati</taxon>
        <taxon>Bacteroidota</taxon>
        <taxon>Flavobacteriia</taxon>
        <taxon>Flavobacteriales</taxon>
        <taxon>Flavobacteriaceae</taxon>
        <taxon>Flavobacterium</taxon>
    </lineage>
</organism>
<comment type="caution">
    <text evidence="9">The sequence shown here is derived from an EMBL/GenBank/DDBJ whole genome shotgun (WGS) entry which is preliminary data.</text>
</comment>
<protein>
    <recommendedName>
        <fullName evidence="11">Starch-binding associating with outer membrane</fullName>
    </recommendedName>
</protein>
<comment type="subcellular location">
    <subcellularLocation>
        <location evidence="1">Cell outer membrane</location>
    </subcellularLocation>
</comment>
<evidence type="ECO:0000256" key="6">
    <source>
        <dbReference type="SAM" id="SignalP"/>
    </source>
</evidence>
<accession>A0ABQ1TWA4</accession>
<reference evidence="10" key="1">
    <citation type="journal article" date="2019" name="Int. J. Syst. Evol. Microbiol.">
        <title>The Global Catalogue of Microorganisms (GCM) 10K type strain sequencing project: providing services to taxonomists for standard genome sequencing and annotation.</title>
        <authorList>
            <consortium name="The Broad Institute Genomics Platform"/>
            <consortium name="The Broad Institute Genome Sequencing Center for Infectious Disease"/>
            <person name="Wu L."/>
            <person name="Ma J."/>
        </authorList>
    </citation>
    <scope>NUCLEOTIDE SEQUENCE [LARGE SCALE GENOMIC DNA]</scope>
    <source>
        <strain evidence="10">CGMCC 1.16060</strain>
    </source>
</reference>
<dbReference type="InterPro" id="IPR011990">
    <property type="entry name" value="TPR-like_helical_dom_sf"/>
</dbReference>
<comment type="similarity">
    <text evidence="2">Belongs to the SusD family.</text>
</comment>
<keyword evidence="4" id="KW-0472">Membrane</keyword>
<evidence type="ECO:0008006" key="11">
    <source>
        <dbReference type="Google" id="ProtNLM"/>
    </source>
</evidence>
<dbReference type="Pfam" id="PF14322">
    <property type="entry name" value="SusD-like_3"/>
    <property type="match status" value="1"/>
</dbReference>
<feature type="chain" id="PRO_5047085407" description="Starch-binding associating with outer membrane" evidence="6">
    <location>
        <begin position="21"/>
        <end position="700"/>
    </location>
</feature>
<keyword evidence="5" id="KW-0998">Cell outer membrane</keyword>
<dbReference type="InterPro" id="IPR033985">
    <property type="entry name" value="SusD-like_N"/>
</dbReference>
<keyword evidence="10" id="KW-1185">Reference proteome</keyword>
<evidence type="ECO:0000256" key="1">
    <source>
        <dbReference type="ARBA" id="ARBA00004442"/>
    </source>
</evidence>
<dbReference type="Pfam" id="PF07980">
    <property type="entry name" value="SusD_RagB"/>
    <property type="match status" value="1"/>
</dbReference>
<evidence type="ECO:0000313" key="10">
    <source>
        <dbReference type="Proteomes" id="UP000655016"/>
    </source>
</evidence>
<feature type="domain" description="RagB/SusD" evidence="7">
    <location>
        <begin position="484"/>
        <end position="678"/>
    </location>
</feature>
<proteinExistence type="inferred from homology"/>
<gene>
    <name evidence="9" type="ORF">GCM10011518_12370</name>
</gene>
<evidence type="ECO:0000256" key="3">
    <source>
        <dbReference type="ARBA" id="ARBA00022729"/>
    </source>
</evidence>
<dbReference type="SUPFAM" id="SSF48452">
    <property type="entry name" value="TPR-like"/>
    <property type="match status" value="1"/>
</dbReference>
<feature type="signal peptide" evidence="6">
    <location>
        <begin position="1"/>
        <end position="20"/>
    </location>
</feature>
<evidence type="ECO:0000259" key="8">
    <source>
        <dbReference type="Pfam" id="PF14322"/>
    </source>
</evidence>
<evidence type="ECO:0000259" key="7">
    <source>
        <dbReference type="Pfam" id="PF07980"/>
    </source>
</evidence>
<evidence type="ECO:0000256" key="2">
    <source>
        <dbReference type="ARBA" id="ARBA00006275"/>
    </source>
</evidence>
<dbReference type="Proteomes" id="UP000655016">
    <property type="component" value="Unassembled WGS sequence"/>
</dbReference>